<protein>
    <submittedName>
        <fullName evidence="1">Uncharacterized protein</fullName>
    </submittedName>
</protein>
<reference evidence="1" key="1">
    <citation type="submission" date="2023-11" db="EMBL/GenBank/DDBJ databases">
        <authorList>
            <person name="Poullet M."/>
        </authorList>
    </citation>
    <scope>NUCLEOTIDE SEQUENCE</scope>
    <source>
        <strain evidence="1">E1834</strain>
    </source>
</reference>
<comment type="caution">
    <text evidence="1">The sequence shown here is derived from an EMBL/GenBank/DDBJ whole genome shotgun (WGS) entry which is preliminary data.</text>
</comment>
<organism evidence="1 2">
    <name type="scientific">Meloidogyne enterolobii</name>
    <name type="common">Root-knot nematode worm</name>
    <name type="synonym">Meloidogyne mayaguensis</name>
    <dbReference type="NCBI Taxonomy" id="390850"/>
    <lineage>
        <taxon>Eukaryota</taxon>
        <taxon>Metazoa</taxon>
        <taxon>Ecdysozoa</taxon>
        <taxon>Nematoda</taxon>
        <taxon>Chromadorea</taxon>
        <taxon>Rhabditida</taxon>
        <taxon>Tylenchina</taxon>
        <taxon>Tylenchomorpha</taxon>
        <taxon>Tylenchoidea</taxon>
        <taxon>Meloidogynidae</taxon>
        <taxon>Meloidogyninae</taxon>
        <taxon>Meloidogyne</taxon>
    </lineage>
</organism>
<dbReference type="Proteomes" id="UP001497535">
    <property type="component" value="Unassembled WGS sequence"/>
</dbReference>
<name>A0ACB0ZM26_MELEN</name>
<accession>A0ACB0ZM26</accession>
<evidence type="ECO:0000313" key="1">
    <source>
        <dbReference type="EMBL" id="CAK5080149.1"/>
    </source>
</evidence>
<evidence type="ECO:0000313" key="2">
    <source>
        <dbReference type="Proteomes" id="UP001497535"/>
    </source>
</evidence>
<sequence>MDYGTIAGIHVRRTDKYIEVPPYKLEEYMKWIDLWYNTEEYKVETINPKLNLKQQNKTLNRRKLFIATDEPKNIILEAEKRWGSQYEFLHNRQDAHC</sequence>
<proteinExistence type="predicted"/>
<dbReference type="EMBL" id="CAVMJV010000041">
    <property type="protein sequence ID" value="CAK5080149.1"/>
    <property type="molecule type" value="Genomic_DNA"/>
</dbReference>
<keyword evidence="2" id="KW-1185">Reference proteome</keyword>
<gene>
    <name evidence="1" type="ORF">MENTE1834_LOCUS27305</name>
</gene>